<dbReference type="STRING" id="1797263.A2397_05360"/>
<keyword evidence="2" id="KW-0378">Hydrolase</keyword>
<gene>
    <name evidence="3" type="ORF">A2397_05360</name>
</gene>
<evidence type="ECO:0000256" key="2">
    <source>
        <dbReference type="ARBA" id="ARBA00022801"/>
    </source>
</evidence>
<name>A0A1F4ZQW8_9BACT</name>
<dbReference type="SUPFAM" id="SSF52972">
    <property type="entry name" value="ITPase-like"/>
    <property type="match status" value="1"/>
</dbReference>
<evidence type="ECO:0008006" key="5">
    <source>
        <dbReference type="Google" id="ProtNLM"/>
    </source>
</evidence>
<organism evidence="3 4">
    <name type="scientific">Candidatus Amesbacteria bacterium RIFOXYB1_FULL_44_23</name>
    <dbReference type="NCBI Taxonomy" id="1797263"/>
    <lineage>
        <taxon>Bacteria</taxon>
        <taxon>Candidatus Amesiibacteriota</taxon>
    </lineage>
</organism>
<comment type="caution">
    <text evidence="3">The sequence shown here is derived from an EMBL/GenBank/DDBJ whole genome shotgun (WGS) entry which is preliminary data.</text>
</comment>
<dbReference type="GO" id="GO:0009143">
    <property type="term" value="P:nucleoside triphosphate catabolic process"/>
    <property type="evidence" value="ECO:0007669"/>
    <property type="project" value="InterPro"/>
</dbReference>
<sequence>MKIARLVIGTTNAGKLAEWKSFLQDQVEILGLSDFPKMADISETGSTFAENARIKAGTYAKALNEFVYSEDGGMEIDALNGWPGVSSHRLLPDGSQASDDQVMSYTLERMKDIPASSRQARLAFSAAIADPSGQIIFEGQGALEGVITDSIGPVVIPGYPFRSIFFLPQVNKTYAELSDNEHDQYNHKKPVAQKVIEFLKAAQ</sequence>
<dbReference type="Gene3D" id="3.90.950.10">
    <property type="match status" value="1"/>
</dbReference>
<dbReference type="InterPro" id="IPR029001">
    <property type="entry name" value="ITPase-like_fam"/>
</dbReference>
<dbReference type="CDD" id="cd00515">
    <property type="entry name" value="HAM1"/>
    <property type="match status" value="1"/>
</dbReference>
<protein>
    <recommendedName>
        <fullName evidence="5">Non-canonical purine NTP pyrophosphatase</fullName>
    </recommendedName>
</protein>
<evidence type="ECO:0000256" key="1">
    <source>
        <dbReference type="ARBA" id="ARBA00008023"/>
    </source>
</evidence>
<dbReference type="PANTHER" id="PTHR11067">
    <property type="entry name" value="INOSINE TRIPHOSPHATE PYROPHOSPHATASE/HAM1 PROTEIN"/>
    <property type="match status" value="1"/>
</dbReference>
<dbReference type="AlphaFoldDB" id="A0A1F4ZQW8"/>
<dbReference type="Pfam" id="PF01725">
    <property type="entry name" value="Ham1p_like"/>
    <property type="match status" value="1"/>
</dbReference>
<proteinExistence type="inferred from homology"/>
<evidence type="ECO:0000313" key="3">
    <source>
        <dbReference type="EMBL" id="OGD08843.1"/>
    </source>
</evidence>
<evidence type="ECO:0000313" key="4">
    <source>
        <dbReference type="Proteomes" id="UP000176424"/>
    </source>
</evidence>
<dbReference type="InterPro" id="IPR002637">
    <property type="entry name" value="RdgB/HAM1"/>
</dbReference>
<dbReference type="GO" id="GO:0047429">
    <property type="term" value="F:nucleoside triphosphate diphosphatase activity"/>
    <property type="evidence" value="ECO:0007669"/>
    <property type="project" value="InterPro"/>
</dbReference>
<comment type="similarity">
    <text evidence="1">Belongs to the HAM1 NTPase family.</text>
</comment>
<dbReference type="EMBL" id="MEXR01000048">
    <property type="protein sequence ID" value="OGD08843.1"/>
    <property type="molecule type" value="Genomic_DNA"/>
</dbReference>
<dbReference type="Proteomes" id="UP000176424">
    <property type="component" value="Unassembled WGS sequence"/>
</dbReference>
<dbReference type="PANTHER" id="PTHR11067:SF9">
    <property type="entry name" value="INOSINE TRIPHOSPHATE PYROPHOSPHATASE"/>
    <property type="match status" value="1"/>
</dbReference>
<reference evidence="3 4" key="1">
    <citation type="journal article" date="2016" name="Nat. Commun.">
        <title>Thousands of microbial genomes shed light on interconnected biogeochemical processes in an aquifer system.</title>
        <authorList>
            <person name="Anantharaman K."/>
            <person name="Brown C.T."/>
            <person name="Hug L.A."/>
            <person name="Sharon I."/>
            <person name="Castelle C.J."/>
            <person name="Probst A.J."/>
            <person name="Thomas B.C."/>
            <person name="Singh A."/>
            <person name="Wilkins M.J."/>
            <person name="Karaoz U."/>
            <person name="Brodie E.L."/>
            <person name="Williams K.H."/>
            <person name="Hubbard S.S."/>
            <person name="Banfield J.F."/>
        </authorList>
    </citation>
    <scope>NUCLEOTIDE SEQUENCE [LARGE SCALE GENOMIC DNA]</scope>
</reference>
<accession>A0A1F4ZQW8</accession>
<dbReference type="GO" id="GO:0005829">
    <property type="term" value="C:cytosol"/>
    <property type="evidence" value="ECO:0007669"/>
    <property type="project" value="TreeGrafter"/>
</dbReference>